<evidence type="ECO:0000313" key="3">
    <source>
        <dbReference type="Proteomes" id="UP000245790"/>
    </source>
</evidence>
<keyword evidence="1" id="KW-0812">Transmembrane</keyword>
<dbReference type="EMBL" id="QGGU01000004">
    <property type="protein sequence ID" value="PWK52873.1"/>
    <property type="molecule type" value="Genomic_DNA"/>
</dbReference>
<keyword evidence="1" id="KW-0472">Membrane</keyword>
<keyword evidence="1" id="KW-1133">Transmembrane helix</keyword>
<accession>A0A316FWW0</accession>
<dbReference type="AlphaFoldDB" id="A0A316FWW0"/>
<protein>
    <submittedName>
        <fullName evidence="2">Uncharacterized protein</fullName>
    </submittedName>
</protein>
<proteinExistence type="predicted"/>
<sequence>MIQLPFRVIPYKTCKRCKKVHRQSLDECPHCSHITSEHELQQFKQHNKQKLQANVTLGLFFLVIAALITMALAMALL</sequence>
<keyword evidence="3" id="KW-1185">Reference proteome</keyword>
<gene>
    <name evidence="2" type="ORF">C8D97_10491</name>
</gene>
<dbReference type="OrthoDB" id="6228643at2"/>
<evidence type="ECO:0000313" key="2">
    <source>
        <dbReference type="EMBL" id="PWK52873.1"/>
    </source>
</evidence>
<dbReference type="RefSeq" id="WP_146196089.1">
    <property type="nucleotide sequence ID" value="NZ_QGGU01000004.1"/>
</dbReference>
<dbReference type="Proteomes" id="UP000245790">
    <property type="component" value="Unassembled WGS sequence"/>
</dbReference>
<comment type="caution">
    <text evidence="2">The sequence shown here is derived from an EMBL/GenBank/DDBJ whole genome shotgun (WGS) entry which is preliminary data.</text>
</comment>
<reference evidence="2 3" key="1">
    <citation type="submission" date="2018-05" db="EMBL/GenBank/DDBJ databases">
        <title>Genomic Encyclopedia of Type Strains, Phase IV (KMG-IV): sequencing the most valuable type-strain genomes for metagenomic binning, comparative biology and taxonomic classification.</title>
        <authorList>
            <person name="Goeker M."/>
        </authorList>
    </citation>
    <scope>NUCLEOTIDE SEQUENCE [LARGE SCALE GENOMIC DNA]</scope>
    <source>
        <strain evidence="2 3">DSM 25350</strain>
    </source>
</reference>
<feature type="transmembrane region" description="Helical" evidence="1">
    <location>
        <begin position="53"/>
        <end position="76"/>
    </location>
</feature>
<organism evidence="2 3">
    <name type="scientific">Pleionea mediterranea</name>
    <dbReference type="NCBI Taxonomy" id="523701"/>
    <lineage>
        <taxon>Bacteria</taxon>
        <taxon>Pseudomonadati</taxon>
        <taxon>Pseudomonadota</taxon>
        <taxon>Gammaproteobacteria</taxon>
        <taxon>Oceanospirillales</taxon>
        <taxon>Pleioneaceae</taxon>
        <taxon>Pleionea</taxon>
    </lineage>
</organism>
<evidence type="ECO:0000256" key="1">
    <source>
        <dbReference type="SAM" id="Phobius"/>
    </source>
</evidence>
<name>A0A316FWW0_9GAMM</name>